<dbReference type="SUPFAM" id="SSF56053">
    <property type="entry name" value="Ribosomal protein L6"/>
    <property type="match status" value="2"/>
</dbReference>
<comment type="subunit">
    <text evidence="3">Part of the 50S ribosomal subunit.</text>
</comment>
<dbReference type="InterPro" id="IPR000702">
    <property type="entry name" value="Ribosomal_uL6-like"/>
</dbReference>
<dbReference type="PATRIC" id="fig|1618371.3.peg.124"/>
<dbReference type="GO" id="GO:0019843">
    <property type="term" value="F:rRNA binding"/>
    <property type="evidence" value="ECO:0007669"/>
    <property type="project" value="UniProtKB-UniRule"/>
</dbReference>
<name>A0A0G1U6S1_9BACT</name>
<dbReference type="GO" id="GO:0002181">
    <property type="term" value="P:cytoplasmic translation"/>
    <property type="evidence" value="ECO:0007669"/>
    <property type="project" value="TreeGrafter"/>
</dbReference>
<evidence type="ECO:0000313" key="7">
    <source>
        <dbReference type="EMBL" id="KKU61908.1"/>
    </source>
</evidence>
<dbReference type="AlphaFoldDB" id="A0A0G1U6S1"/>
<keyword evidence="2 3" id="KW-0687">Ribonucleoprotein</keyword>
<dbReference type="NCBIfam" id="TIGR03654">
    <property type="entry name" value="L6_bact"/>
    <property type="match status" value="1"/>
</dbReference>
<reference evidence="7 8" key="1">
    <citation type="journal article" date="2015" name="Nature">
        <title>rRNA introns, odd ribosomes, and small enigmatic genomes across a large radiation of phyla.</title>
        <authorList>
            <person name="Brown C.T."/>
            <person name="Hug L.A."/>
            <person name="Thomas B.C."/>
            <person name="Sharon I."/>
            <person name="Castelle C.J."/>
            <person name="Singh A."/>
            <person name="Wilkins M.J."/>
            <person name="Williams K.H."/>
            <person name="Banfield J.F."/>
        </authorList>
    </citation>
    <scope>NUCLEOTIDE SEQUENCE [LARGE SCALE GENOMIC DNA]</scope>
</reference>
<dbReference type="InterPro" id="IPR020040">
    <property type="entry name" value="Ribosomal_uL6_a/b-dom"/>
</dbReference>
<gene>
    <name evidence="3" type="primary">rplF</name>
    <name evidence="7" type="ORF">UX85_C0001G0122</name>
</gene>
<keyword evidence="1 3" id="KW-0689">Ribosomal protein</keyword>
<dbReference type="Gene3D" id="3.90.930.12">
    <property type="entry name" value="Ribosomal protein L6, alpha-beta domain"/>
    <property type="match status" value="2"/>
</dbReference>
<dbReference type="PANTHER" id="PTHR11655">
    <property type="entry name" value="60S/50S RIBOSOMAL PROTEIN L6/L9"/>
    <property type="match status" value="1"/>
</dbReference>
<evidence type="ECO:0000256" key="5">
    <source>
        <dbReference type="RuleBase" id="RU003870"/>
    </source>
</evidence>
<sequence length="185" mass="19760">MSRVGKAPITIPDQVTVTVDGRRVTVKSGSGELSQIIPRELKLEQKGDQLFISPVKNSRQARELHGLTRSLIANAVKGVSAGFSKVLQILGTGYRVAAKDNGLELKLGFSHPIIFPAPEGIKLEANDNNLITVSGADKQLVGETAAKIRRLRPPDVYKGKGIRYQGEEVKLKPGKAAKAAEGGEG</sequence>
<evidence type="ECO:0000259" key="6">
    <source>
        <dbReference type="Pfam" id="PF00347"/>
    </source>
</evidence>
<dbReference type="GO" id="GO:0022625">
    <property type="term" value="C:cytosolic large ribosomal subunit"/>
    <property type="evidence" value="ECO:0007669"/>
    <property type="project" value="UniProtKB-UniRule"/>
</dbReference>
<evidence type="ECO:0000256" key="2">
    <source>
        <dbReference type="ARBA" id="ARBA00023274"/>
    </source>
</evidence>
<proteinExistence type="inferred from homology"/>
<evidence type="ECO:0000313" key="8">
    <source>
        <dbReference type="Proteomes" id="UP000033860"/>
    </source>
</evidence>
<dbReference type="PIRSF" id="PIRSF002162">
    <property type="entry name" value="Ribosomal_L6"/>
    <property type="match status" value="1"/>
</dbReference>
<protein>
    <recommendedName>
        <fullName evidence="3">Large ribosomal subunit protein uL6</fullName>
    </recommendedName>
</protein>
<dbReference type="PANTHER" id="PTHR11655:SF14">
    <property type="entry name" value="LARGE RIBOSOMAL SUBUNIT PROTEIN UL6M"/>
    <property type="match status" value="1"/>
</dbReference>
<feature type="domain" description="Large ribosomal subunit protein uL6 alpha-beta" evidence="6">
    <location>
        <begin position="11"/>
        <end position="82"/>
    </location>
</feature>
<comment type="similarity">
    <text evidence="3 4">Belongs to the universal ribosomal protein uL6 family.</text>
</comment>
<dbReference type="EMBL" id="LCNT01000001">
    <property type="protein sequence ID" value="KKU61908.1"/>
    <property type="molecule type" value="Genomic_DNA"/>
</dbReference>
<comment type="caution">
    <text evidence="7">The sequence shown here is derived from an EMBL/GenBank/DDBJ whole genome shotgun (WGS) entry which is preliminary data.</text>
</comment>
<dbReference type="InterPro" id="IPR036789">
    <property type="entry name" value="Ribosomal_uL6-like_a/b-dom_sf"/>
</dbReference>
<dbReference type="GO" id="GO:0003735">
    <property type="term" value="F:structural constituent of ribosome"/>
    <property type="evidence" value="ECO:0007669"/>
    <property type="project" value="UniProtKB-UniRule"/>
</dbReference>
<evidence type="ECO:0000256" key="3">
    <source>
        <dbReference type="HAMAP-Rule" id="MF_01365"/>
    </source>
</evidence>
<dbReference type="HAMAP" id="MF_01365_B">
    <property type="entry name" value="Ribosomal_uL6_B"/>
    <property type="match status" value="1"/>
</dbReference>
<evidence type="ECO:0000256" key="4">
    <source>
        <dbReference type="RuleBase" id="RU003869"/>
    </source>
</evidence>
<keyword evidence="3 5" id="KW-0694">RNA-binding</keyword>
<comment type="function">
    <text evidence="3 5">This protein binds to the 23S rRNA, and is important in its secondary structure. It is located near the subunit interface in the base of the L7/L12 stalk, and near the tRNA binding site of the peptidyltransferase center.</text>
</comment>
<dbReference type="InterPro" id="IPR019906">
    <property type="entry name" value="Ribosomal_uL6_bac-type"/>
</dbReference>
<keyword evidence="3 5" id="KW-0699">rRNA-binding</keyword>
<dbReference type="PRINTS" id="PR00059">
    <property type="entry name" value="RIBOSOMALL6"/>
</dbReference>
<organism evidence="7 8">
    <name type="scientific">Candidatus Beckwithbacteria bacterium GW2011_GWB1_47_15</name>
    <dbReference type="NCBI Taxonomy" id="1618371"/>
    <lineage>
        <taxon>Bacteria</taxon>
        <taxon>Candidatus Beckwithiibacteriota</taxon>
    </lineage>
</organism>
<dbReference type="Pfam" id="PF00347">
    <property type="entry name" value="Ribosomal_L6"/>
    <property type="match status" value="2"/>
</dbReference>
<dbReference type="Proteomes" id="UP000033860">
    <property type="component" value="Unassembled WGS sequence"/>
</dbReference>
<dbReference type="InterPro" id="IPR002358">
    <property type="entry name" value="Ribosomal_uL6_CS"/>
</dbReference>
<feature type="domain" description="Large ribosomal subunit protein uL6 alpha-beta" evidence="6">
    <location>
        <begin position="91"/>
        <end position="164"/>
    </location>
</feature>
<dbReference type="PROSITE" id="PS00525">
    <property type="entry name" value="RIBOSOMAL_L6_1"/>
    <property type="match status" value="1"/>
</dbReference>
<accession>A0A0G1U6S1</accession>
<evidence type="ECO:0000256" key="1">
    <source>
        <dbReference type="ARBA" id="ARBA00022980"/>
    </source>
</evidence>